<gene>
    <name evidence="1" type="ORF">S01H1_44087</name>
</gene>
<accession>X0UWC9</accession>
<proteinExistence type="predicted"/>
<dbReference type="AlphaFoldDB" id="X0UWC9"/>
<protein>
    <submittedName>
        <fullName evidence="1">Uncharacterized protein</fullName>
    </submittedName>
</protein>
<evidence type="ECO:0000313" key="1">
    <source>
        <dbReference type="EMBL" id="GAG04618.1"/>
    </source>
</evidence>
<organism evidence="1">
    <name type="scientific">marine sediment metagenome</name>
    <dbReference type="NCBI Taxonomy" id="412755"/>
    <lineage>
        <taxon>unclassified sequences</taxon>
        <taxon>metagenomes</taxon>
        <taxon>ecological metagenomes</taxon>
    </lineage>
</organism>
<dbReference type="EMBL" id="BARS01028109">
    <property type="protein sequence ID" value="GAG04618.1"/>
    <property type="molecule type" value="Genomic_DNA"/>
</dbReference>
<sequence length="141" mass="14511">MIRKAICLSVLLLAALAGSVSAGTYSGGDGQPENPYRIATPNDLNDIGSHPEDFNDCFILVNDINIAGLAYTTALIAPDISSSGGFQGTAFTGIFDGNDCNISNLTIDTAGAGNDYLGLFGYVGETGEVKNLGIEDVNITG</sequence>
<reference evidence="1" key="1">
    <citation type="journal article" date="2014" name="Front. Microbiol.">
        <title>High frequency of phylogenetically diverse reductive dehalogenase-homologous genes in deep subseafloor sedimentary metagenomes.</title>
        <authorList>
            <person name="Kawai M."/>
            <person name="Futagami T."/>
            <person name="Toyoda A."/>
            <person name="Takaki Y."/>
            <person name="Nishi S."/>
            <person name="Hori S."/>
            <person name="Arai W."/>
            <person name="Tsubouchi T."/>
            <person name="Morono Y."/>
            <person name="Uchiyama I."/>
            <person name="Ito T."/>
            <person name="Fujiyama A."/>
            <person name="Inagaki F."/>
            <person name="Takami H."/>
        </authorList>
    </citation>
    <scope>NUCLEOTIDE SEQUENCE</scope>
    <source>
        <strain evidence="1">Expedition CK06-06</strain>
    </source>
</reference>
<name>X0UWC9_9ZZZZ</name>
<dbReference type="Gene3D" id="2.160.20.110">
    <property type="match status" value="1"/>
</dbReference>
<feature type="non-terminal residue" evidence="1">
    <location>
        <position position="141"/>
    </location>
</feature>
<comment type="caution">
    <text evidence="1">The sequence shown here is derived from an EMBL/GenBank/DDBJ whole genome shotgun (WGS) entry which is preliminary data.</text>
</comment>